<evidence type="ECO:0000259" key="3">
    <source>
        <dbReference type="Pfam" id="PF09335"/>
    </source>
</evidence>
<keyword evidence="5" id="KW-1185">Reference proteome</keyword>
<keyword evidence="1" id="KW-0812">Transmembrane</keyword>
<feature type="transmembrane region" description="Helical" evidence="1">
    <location>
        <begin position="85"/>
        <end position="102"/>
    </location>
</feature>
<dbReference type="Proteomes" id="UP001230188">
    <property type="component" value="Unassembled WGS sequence"/>
</dbReference>
<proteinExistence type="predicted"/>
<reference evidence="4" key="1">
    <citation type="submission" date="2023-01" db="EMBL/GenBank/DDBJ databases">
        <title>Metagenome sequencing of chrysophaentin producing Chrysophaeum taylorii.</title>
        <authorList>
            <person name="Davison J."/>
            <person name="Bewley C."/>
        </authorList>
    </citation>
    <scope>NUCLEOTIDE SEQUENCE</scope>
    <source>
        <strain evidence="4">NIES-1699</strain>
    </source>
</reference>
<dbReference type="PANTHER" id="PTHR46826">
    <property type="match status" value="1"/>
</dbReference>
<keyword evidence="1" id="KW-0472">Membrane</keyword>
<dbReference type="AlphaFoldDB" id="A0AAD7U5J6"/>
<feature type="signal peptide" evidence="2">
    <location>
        <begin position="1"/>
        <end position="20"/>
    </location>
</feature>
<feature type="domain" description="VTT" evidence="3">
    <location>
        <begin position="156"/>
        <end position="274"/>
    </location>
</feature>
<feature type="transmembrane region" description="Helical" evidence="1">
    <location>
        <begin position="251"/>
        <end position="271"/>
    </location>
</feature>
<dbReference type="PANTHER" id="PTHR46826:SF1">
    <property type="entry name" value="TVP38_TMEM64 FAMILY MEMBRANE PROTEIN YDJX"/>
    <property type="match status" value="1"/>
</dbReference>
<protein>
    <recommendedName>
        <fullName evidence="3">VTT domain-containing protein</fullName>
    </recommendedName>
</protein>
<feature type="transmembrane region" description="Helical" evidence="1">
    <location>
        <begin position="167"/>
        <end position="192"/>
    </location>
</feature>
<name>A0AAD7U5J6_9STRA</name>
<feature type="transmembrane region" description="Helical" evidence="1">
    <location>
        <begin position="141"/>
        <end position="161"/>
    </location>
</feature>
<dbReference type="InterPro" id="IPR053240">
    <property type="entry name" value="VTT_domain"/>
</dbReference>
<dbReference type="InterPro" id="IPR032816">
    <property type="entry name" value="VTT_dom"/>
</dbReference>
<comment type="caution">
    <text evidence="4">The sequence shown here is derived from an EMBL/GenBank/DDBJ whole genome shotgun (WGS) entry which is preliminary data.</text>
</comment>
<gene>
    <name evidence="4" type="ORF">CTAYLR_010222</name>
</gene>
<feature type="chain" id="PRO_5041910823" description="VTT domain-containing protein" evidence="2">
    <location>
        <begin position="21"/>
        <end position="332"/>
    </location>
</feature>
<sequence>MKWGVVLVVAFLTAPPGAAGFTSVVTTIATSRSGSKNVLGRRRRHAPLPSLQRDLEERRSSLRVDELDPAAAEIATPEWLPEPRLVFATAAATLLIAAAVLSNQWTDELSVVASAWRGSLDVGSLMTDVTTRVADLGPLGYAYFGLVYVVAEVLALPAVPLTASAGYLFGAVQGTAVVLCAATVAAAISFLVGRFLLRGWVESVAAESPQFRAIDRAVEREGFKIILLLRLSPIFPFALSNYFYGLTAVEFGPYLAATLLGFAPGTALYVYGGEVASIFQTSAVGGDAPFPWYAYAGFLAAGIALASKVTDIATSVLEETRSVEGRDDFYDK</sequence>
<accession>A0AAD7U5J6</accession>
<dbReference type="EMBL" id="JAQMWT010000659">
    <property type="protein sequence ID" value="KAJ8598727.1"/>
    <property type="molecule type" value="Genomic_DNA"/>
</dbReference>
<evidence type="ECO:0000313" key="4">
    <source>
        <dbReference type="EMBL" id="KAJ8598727.1"/>
    </source>
</evidence>
<evidence type="ECO:0000256" key="1">
    <source>
        <dbReference type="SAM" id="Phobius"/>
    </source>
</evidence>
<evidence type="ECO:0000256" key="2">
    <source>
        <dbReference type="SAM" id="SignalP"/>
    </source>
</evidence>
<evidence type="ECO:0000313" key="5">
    <source>
        <dbReference type="Proteomes" id="UP001230188"/>
    </source>
</evidence>
<organism evidence="4 5">
    <name type="scientific">Chrysophaeum taylorii</name>
    <dbReference type="NCBI Taxonomy" id="2483200"/>
    <lineage>
        <taxon>Eukaryota</taxon>
        <taxon>Sar</taxon>
        <taxon>Stramenopiles</taxon>
        <taxon>Ochrophyta</taxon>
        <taxon>Pelagophyceae</taxon>
        <taxon>Pelagomonadales</taxon>
        <taxon>Pelagomonadaceae</taxon>
        <taxon>Chrysophaeum</taxon>
    </lineage>
</organism>
<keyword evidence="1" id="KW-1133">Transmembrane helix</keyword>
<keyword evidence="2" id="KW-0732">Signal</keyword>
<dbReference type="Pfam" id="PF09335">
    <property type="entry name" value="VTT_dom"/>
    <property type="match status" value="1"/>
</dbReference>